<dbReference type="EMBL" id="JACJVP010000001">
    <property type="protein sequence ID" value="MBB6669546.1"/>
    <property type="molecule type" value="Genomic_DNA"/>
</dbReference>
<keyword evidence="3" id="KW-1185">Reference proteome</keyword>
<accession>A0A7X0RLH1</accession>
<protein>
    <submittedName>
        <fullName evidence="2">GNAT family N-acetyltransferase</fullName>
    </submittedName>
</protein>
<evidence type="ECO:0000313" key="2">
    <source>
        <dbReference type="EMBL" id="MBB6669546.1"/>
    </source>
</evidence>
<evidence type="ECO:0000313" key="3">
    <source>
        <dbReference type="Proteomes" id="UP000547209"/>
    </source>
</evidence>
<dbReference type="AlphaFoldDB" id="A0A7X0RLH1"/>
<dbReference type="Proteomes" id="UP000547209">
    <property type="component" value="Unassembled WGS sequence"/>
</dbReference>
<dbReference type="InterPro" id="IPR000182">
    <property type="entry name" value="GNAT_dom"/>
</dbReference>
<sequence length="160" mass="18605">MITIQEAEYGRKAALRQLLELYKYDFSAYDPEDVDENGCYGYPYLDLYWTEAGRHPFFIRVEGRLAGFALVRELGANARGQTIYSMAEFFVMRLYRQRGVGQHAAVALFERFRGAWKVGQIEANVPAQLFWRRTIGKYTNENYEEIRESGWDGPIQSFSS</sequence>
<gene>
    <name evidence="2" type="ORF">H7C19_02485</name>
</gene>
<comment type="caution">
    <text evidence="2">The sequence shown here is derived from an EMBL/GenBank/DDBJ whole genome shotgun (WGS) entry which is preliminary data.</text>
</comment>
<dbReference type="Pfam" id="PF00583">
    <property type="entry name" value="Acetyltransf_1"/>
    <property type="match status" value="1"/>
</dbReference>
<evidence type="ECO:0000259" key="1">
    <source>
        <dbReference type="PROSITE" id="PS51186"/>
    </source>
</evidence>
<keyword evidence="2" id="KW-0808">Transferase</keyword>
<dbReference type="PROSITE" id="PS51186">
    <property type="entry name" value="GNAT"/>
    <property type="match status" value="1"/>
</dbReference>
<dbReference type="Gene3D" id="3.40.630.30">
    <property type="match status" value="1"/>
</dbReference>
<dbReference type="InterPro" id="IPR016181">
    <property type="entry name" value="Acyl_CoA_acyltransferase"/>
</dbReference>
<organism evidence="2 3">
    <name type="scientific">Cohnella nanjingensis</name>
    <dbReference type="NCBI Taxonomy" id="1387779"/>
    <lineage>
        <taxon>Bacteria</taxon>
        <taxon>Bacillati</taxon>
        <taxon>Bacillota</taxon>
        <taxon>Bacilli</taxon>
        <taxon>Bacillales</taxon>
        <taxon>Paenibacillaceae</taxon>
        <taxon>Cohnella</taxon>
    </lineage>
</organism>
<feature type="domain" description="N-acetyltransferase" evidence="1">
    <location>
        <begin position="2"/>
        <end position="160"/>
    </location>
</feature>
<dbReference type="RefSeq" id="WP_185140948.1">
    <property type="nucleotide sequence ID" value="NZ_JACJVP010000001.1"/>
</dbReference>
<dbReference type="GO" id="GO:0016747">
    <property type="term" value="F:acyltransferase activity, transferring groups other than amino-acyl groups"/>
    <property type="evidence" value="ECO:0007669"/>
    <property type="project" value="InterPro"/>
</dbReference>
<proteinExistence type="predicted"/>
<dbReference type="SUPFAM" id="SSF55729">
    <property type="entry name" value="Acyl-CoA N-acyltransferases (Nat)"/>
    <property type="match status" value="1"/>
</dbReference>
<reference evidence="2 3" key="1">
    <citation type="submission" date="2020-08" db="EMBL/GenBank/DDBJ databases">
        <title>Cohnella phylogeny.</title>
        <authorList>
            <person name="Dunlap C."/>
        </authorList>
    </citation>
    <scope>NUCLEOTIDE SEQUENCE [LARGE SCALE GENOMIC DNA]</scope>
    <source>
        <strain evidence="2 3">DSM 28246</strain>
    </source>
</reference>
<name>A0A7X0RLH1_9BACL</name>